<keyword evidence="3" id="KW-1185">Reference proteome</keyword>
<evidence type="ECO:0000313" key="3">
    <source>
        <dbReference type="Proteomes" id="UP001454036"/>
    </source>
</evidence>
<proteinExistence type="predicted"/>
<feature type="region of interest" description="Disordered" evidence="1">
    <location>
        <begin position="80"/>
        <end position="109"/>
    </location>
</feature>
<accession>A0AAV3Q4Y8</accession>
<name>A0AAV3Q4Y8_LITER</name>
<gene>
    <name evidence="2" type="ORF">LIER_14770</name>
</gene>
<protein>
    <submittedName>
        <fullName evidence="2">Uncharacterized protein</fullName>
    </submittedName>
</protein>
<dbReference type="AlphaFoldDB" id="A0AAV3Q4Y8"/>
<organism evidence="2 3">
    <name type="scientific">Lithospermum erythrorhizon</name>
    <name type="common">Purple gromwell</name>
    <name type="synonym">Lithospermum officinale var. erythrorhizon</name>
    <dbReference type="NCBI Taxonomy" id="34254"/>
    <lineage>
        <taxon>Eukaryota</taxon>
        <taxon>Viridiplantae</taxon>
        <taxon>Streptophyta</taxon>
        <taxon>Embryophyta</taxon>
        <taxon>Tracheophyta</taxon>
        <taxon>Spermatophyta</taxon>
        <taxon>Magnoliopsida</taxon>
        <taxon>eudicotyledons</taxon>
        <taxon>Gunneridae</taxon>
        <taxon>Pentapetalae</taxon>
        <taxon>asterids</taxon>
        <taxon>lamiids</taxon>
        <taxon>Boraginales</taxon>
        <taxon>Boraginaceae</taxon>
        <taxon>Boraginoideae</taxon>
        <taxon>Lithospermeae</taxon>
        <taxon>Lithospermum</taxon>
    </lineage>
</organism>
<dbReference type="Pfam" id="PF14223">
    <property type="entry name" value="Retrotran_gag_2"/>
    <property type="match status" value="1"/>
</dbReference>
<dbReference type="EMBL" id="BAABME010003123">
    <property type="protein sequence ID" value="GAA0157518.1"/>
    <property type="molecule type" value="Genomic_DNA"/>
</dbReference>
<evidence type="ECO:0000256" key="1">
    <source>
        <dbReference type="SAM" id="MobiDB-lite"/>
    </source>
</evidence>
<reference evidence="2 3" key="1">
    <citation type="submission" date="2024-01" db="EMBL/GenBank/DDBJ databases">
        <title>The complete chloroplast genome sequence of Lithospermum erythrorhizon: insights into the phylogenetic relationship among Boraginaceae species and the maternal lineages of purple gromwells.</title>
        <authorList>
            <person name="Okada T."/>
            <person name="Watanabe K."/>
        </authorList>
    </citation>
    <scope>NUCLEOTIDE SEQUENCE [LARGE SCALE GENOMIC DNA]</scope>
</reference>
<comment type="caution">
    <text evidence="2">The sequence shown here is derived from an EMBL/GenBank/DDBJ whole genome shotgun (WGS) entry which is preliminary data.</text>
</comment>
<dbReference type="Proteomes" id="UP001454036">
    <property type="component" value="Unassembled WGS sequence"/>
</dbReference>
<sequence length="167" mass="18603">MTEYLQKLHGLFCSFRSIGEQLTETDLIAQILINLPSPYSPFVTVTNNQISFPTFASLRPRLLNEEDHIAALYPEPSPNLLLSSSTNNDGQAYGSSNKGGYSNSNRGPSYSHNRGGRCWSFECTSPQESVSVPNLQTTQSYRYGLHPTLQPLIHFSNLEFVCSVQHS</sequence>
<dbReference type="PANTHER" id="PTHR47481">
    <property type="match status" value="1"/>
</dbReference>
<evidence type="ECO:0000313" key="2">
    <source>
        <dbReference type="EMBL" id="GAA0157518.1"/>
    </source>
</evidence>
<feature type="compositionally biased region" description="Low complexity" evidence="1">
    <location>
        <begin position="80"/>
        <end position="107"/>
    </location>
</feature>
<dbReference type="PANTHER" id="PTHR47481:SF29">
    <property type="entry name" value="RETROTRANSPOSON GAG DOMAIN-CONTAINING PROTEIN"/>
    <property type="match status" value="1"/>
</dbReference>